<reference evidence="1 2" key="1">
    <citation type="submission" date="2018-10" db="EMBL/GenBank/DDBJ databases">
        <title>Pseudomonas leptonychotis sp. nov., isolated from Weddell seals in Antarctica.</title>
        <authorList>
            <person name="Novakova D."/>
            <person name="Svec P."/>
            <person name="Kralova S."/>
            <person name="Kristofova L."/>
            <person name="Zeman M."/>
            <person name="Pantucek R."/>
            <person name="Maslanova I."/>
            <person name="Sedlacek I."/>
        </authorList>
    </citation>
    <scope>NUCLEOTIDE SEQUENCE [LARGE SCALE GENOMIC DNA]</scope>
    <source>
        <strain evidence="1 2">CCM 8849</strain>
    </source>
</reference>
<keyword evidence="2" id="KW-1185">Reference proteome</keyword>
<evidence type="ECO:0000313" key="1">
    <source>
        <dbReference type="EMBL" id="TIH10380.1"/>
    </source>
</evidence>
<evidence type="ECO:0000313" key="2">
    <source>
        <dbReference type="Proteomes" id="UP000307541"/>
    </source>
</evidence>
<dbReference type="EMBL" id="RFLV01000001">
    <property type="protein sequence ID" value="TIH10380.1"/>
    <property type="molecule type" value="Genomic_DNA"/>
</dbReference>
<organism evidence="1 2">
    <name type="scientific">Pseudomonas leptonychotis</name>
    <dbReference type="NCBI Taxonomy" id="2448482"/>
    <lineage>
        <taxon>Bacteria</taxon>
        <taxon>Pseudomonadati</taxon>
        <taxon>Pseudomonadota</taxon>
        <taxon>Gammaproteobacteria</taxon>
        <taxon>Pseudomonadales</taxon>
        <taxon>Pseudomonadaceae</taxon>
        <taxon>Pseudomonas</taxon>
    </lineage>
</organism>
<name>A0A4T2A095_9PSED</name>
<gene>
    <name evidence="1" type="ORF">D8779_06740</name>
</gene>
<dbReference type="Proteomes" id="UP000307541">
    <property type="component" value="Unassembled WGS sequence"/>
</dbReference>
<comment type="caution">
    <text evidence="1">The sequence shown here is derived from an EMBL/GenBank/DDBJ whole genome shotgun (WGS) entry which is preliminary data.</text>
</comment>
<proteinExistence type="predicted"/>
<accession>A0A4T2A095</accession>
<sequence>MNTRKASMTLLLPISLLLLLFGAIHIATTQKAQYSYPSPSGRYIFQNVLLAPWLGAWCDLAYIRVIDTQAPDSTFRTPLYDKNYTDMRSHEDDRTVGIIWFDFDKQQQSFKIGVPDWQDSWMNLFISNTPYHVIEN</sequence>
<dbReference type="AlphaFoldDB" id="A0A4T2A095"/>
<protein>
    <submittedName>
        <fullName evidence="1">Uncharacterized protein</fullName>
    </submittedName>
</protein>